<dbReference type="AlphaFoldDB" id="A0A8K0EBW7"/>
<accession>A0A8K0EBW7</accession>
<evidence type="ECO:0000313" key="2">
    <source>
        <dbReference type="EMBL" id="KAF3440842.1"/>
    </source>
</evidence>
<sequence>MSRNTIKVLETLRLRALRVARARFYVPKAIGTGNCMPKGTCTQEDGDPELYEPRDRTLDYASPLQALSSGLLFTRELKEKVRYVDTEVKLKDETIQKLQDTLSTSKARIKELKVDVIKSEEVNKKNVKKLKGIMTQLEEKSVKAIQELESLKYLTNKTVETEGAQQLNACLSQIDHKYPDLDLSCVCEDDTVRR</sequence>
<keyword evidence="3" id="KW-1185">Reference proteome</keyword>
<feature type="coiled-coil region" evidence="1">
    <location>
        <begin position="95"/>
        <end position="154"/>
    </location>
</feature>
<dbReference type="EMBL" id="VOIH02000008">
    <property type="protein sequence ID" value="KAF3440842.1"/>
    <property type="molecule type" value="Genomic_DNA"/>
</dbReference>
<reference evidence="2" key="1">
    <citation type="submission" date="2020-03" db="EMBL/GenBank/DDBJ databases">
        <title>A high-quality chromosome-level genome assembly of a woody plant with both climbing and erect habits, Rhamnella rubrinervis.</title>
        <authorList>
            <person name="Lu Z."/>
            <person name="Yang Y."/>
            <person name="Zhu X."/>
            <person name="Sun Y."/>
        </authorList>
    </citation>
    <scope>NUCLEOTIDE SEQUENCE</scope>
    <source>
        <strain evidence="2">BYM</strain>
        <tissue evidence="2">Leaf</tissue>
    </source>
</reference>
<name>A0A8K0EBW7_9ROSA</name>
<keyword evidence="1" id="KW-0175">Coiled coil</keyword>
<evidence type="ECO:0000313" key="3">
    <source>
        <dbReference type="Proteomes" id="UP000796880"/>
    </source>
</evidence>
<protein>
    <submittedName>
        <fullName evidence="2">Uncharacterized protein</fullName>
    </submittedName>
</protein>
<proteinExistence type="predicted"/>
<gene>
    <name evidence="2" type="ORF">FNV43_RR19128</name>
</gene>
<comment type="caution">
    <text evidence="2">The sequence shown here is derived from an EMBL/GenBank/DDBJ whole genome shotgun (WGS) entry which is preliminary data.</text>
</comment>
<organism evidence="2 3">
    <name type="scientific">Rhamnella rubrinervis</name>
    <dbReference type="NCBI Taxonomy" id="2594499"/>
    <lineage>
        <taxon>Eukaryota</taxon>
        <taxon>Viridiplantae</taxon>
        <taxon>Streptophyta</taxon>
        <taxon>Embryophyta</taxon>
        <taxon>Tracheophyta</taxon>
        <taxon>Spermatophyta</taxon>
        <taxon>Magnoliopsida</taxon>
        <taxon>eudicotyledons</taxon>
        <taxon>Gunneridae</taxon>
        <taxon>Pentapetalae</taxon>
        <taxon>rosids</taxon>
        <taxon>fabids</taxon>
        <taxon>Rosales</taxon>
        <taxon>Rhamnaceae</taxon>
        <taxon>rhamnoid group</taxon>
        <taxon>Rhamneae</taxon>
        <taxon>Rhamnella</taxon>
    </lineage>
</organism>
<evidence type="ECO:0000256" key="1">
    <source>
        <dbReference type="SAM" id="Coils"/>
    </source>
</evidence>
<dbReference type="Proteomes" id="UP000796880">
    <property type="component" value="Unassembled WGS sequence"/>
</dbReference>